<evidence type="ECO:0000313" key="3">
    <source>
        <dbReference type="Proteomes" id="UP000675880"/>
    </source>
</evidence>
<organism evidence="2 3">
    <name type="scientific">Nitrospira defluvii</name>
    <dbReference type="NCBI Taxonomy" id="330214"/>
    <lineage>
        <taxon>Bacteria</taxon>
        <taxon>Pseudomonadati</taxon>
        <taxon>Nitrospirota</taxon>
        <taxon>Nitrospiria</taxon>
        <taxon>Nitrospirales</taxon>
        <taxon>Nitrospiraceae</taxon>
        <taxon>Nitrospira</taxon>
    </lineage>
</organism>
<reference evidence="2 3" key="1">
    <citation type="submission" date="2021-02" db="EMBL/GenBank/DDBJ databases">
        <authorList>
            <person name="Han P."/>
        </authorList>
    </citation>
    <scope>NUCLEOTIDE SEQUENCE [LARGE SCALE GENOMIC DNA]</scope>
    <source>
        <strain evidence="2">Candidatus Nitrospira sp. ZN2</strain>
    </source>
</reference>
<dbReference type="Proteomes" id="UP000675880">
    <property type="component" value="Unassembled WGS sequence"/>
</dbReference>
<keyword evidence="1" id="KW-1133">Transmembrane helix</keyword>
<protein>
    <submittedName>
        <fullName evidence="2">Uncharacterized protein</fullName>
    </submittedName>
</protein>
<name>A0ABM8QK42_9BACT</name>
<proteinExistence type="predicted"/>
<dbReference type="EMBL" id="CAJNBJ010000001">
    <property type="protein sequence ID" value="CAE6700700.1"/>
    <property type="molecule type" value="Genomic_DNA"/>
</dbReference>
<accession>A0ABM8QK42</accession>
<evidence type="ECO:0000256" key="1">
    <source>
        <dbReference type="SAM" id="Phobius"/>
    </source>
</evidence>
<evidence type="ECO:0000313" key="2">
    <source>
        <dbReference type="EMBL" id="CAE6700700.1"/>
    </source>
</evidence>
<keyword evidence="1" id="KW-0472">Membrane</keyword>
<gene>
    <name evidence="2" type="ORF">NSPZN2_10720</name>
</gene>
<keyword evidence="1" id="KW-0812">Transmembrane</keyword>
<comment type="caution">
    <text evidence="2">The sequence shown here is derived from an EMBL/GenBank/DDBJ whole genome shotgun (WGS) entry which is preliminary data.</text>
</comment>
<feature type="transmembrane region" description="Helical" evidence="1">
    <location>
        <begin position="18"/>
        <end position="39"/>
    </location>
</feature>
<sequence length="40" mass="4474">MSERVQGRCQMGPMGKGFILWLLGVPASILVLLWFVGILR</sequence>
<keyword evidence="3" id="KW-1185">Reference proteome</keyword>